<accession>A0ABX2NXC2</accession>
<comment type="caution">
    <text evidence="2">The sequence shown here is derived from an EMBL/GenBank/DDBJ whole genome shotgun (WGS) entry which is preliminary data.</text>
</comment>
<dbReference type="InterPro" id="IPR001309">
    <property type="entry name" value="Pept_C14_p20"/>
</dbReference>
<dbReference type="PROSITE" id="PS50208">
    <property type="entry name" value="CASPASE_P20"/>
    <property type="match status" value="1"/>
</dbReference>
<dbReference type="PANTHER" id="PTHR22576:SF37">
    <property type="entry name" value="MUCOSA-ASSOCIATED LYMPHOID TISSUE LYMPHOMA TRANSLOCATION PROTEIN 1"/>
    <property type="match status" value="1"/>
</dbReference>
<evidence type="ECO:0000259" key="1">
    <source>
        <dbReference type="PROSITE" id="PS50208"/>
    </source>
</evidence>
<feature type="domain" description="Caspase family p20" evidence="1">
    <location>
        <begin position="44"/>
        <end position="124"/>
    </location>
</feature>
<name>A0ABX2NXC2_9BURK</name>
<organism evidence="2 3">
    <name type="scientific">Paraburkholderia youngii</name>
    <dbReference type="NCBI Taxonomy" id="2782701"/>
    <lineage>
        <taxon>Bacteria</taxon>
        <taxon>Pseudomonadati</taxon>
        <taxon>Pseudomonadota</taxon>
        <taxon>Betaproteobacteria</taxon>
        <taxon>Burkholderiales</taxon>
        <taxon>Burkholderiaceae</taxon>
        <taxon>Paraburkholderia</taxon>
    </lineage>
</organism>
<protein>
    <submittedName>
        <fullName evidence="2">Caspase family protein</fullName>
    </submittedName>
</protein>
<dbReference type="InterPro" id="IPR052039">
    <property type="entry name" value="Caspase-related_regulators"/>
</dbReference>
<proteinExistence type="predicted"/>
<evidence type="ECO:0000313" key="3">
    <source>
        <dbReference type="Proteomes" id="UP000821598"/>
    </source>
</evidence>
<dbReference type="InterPro" id="IPR011600">
    <property type="entry name" value="Pept_C14_caspase"/>
</dbReference>
<evidence type="ECO:0000313" key="2">
    <source>
        <dbReference type="EMBL" id="NVI09188.1"/>
    </source>
</evidence>
<reference evidence="2 3" key="1">
    <citation type="submission" date="2019-08" db="EMBL/GenBank/DDBJ databases">
        <title>Paraburkholderia simonii sp. nov. and P. youngii sp. nov. Brazilian and Mexican Mimosa-associated rhizobia.</title>
        <authorList>
            <person name="Mavima L."/>
            <person name="Beukes C.W."/>
            <person name="Palmer M."/>
            <person name="De Meyer S.E."/>
            <person name="James E.K."/>
            <person name="Maluk M."/>
            <person name="Avontuur J.R."/>
            <person name="Chan W.Y."/>
            <person name="Venter S.N."/>
            <person name="Steenkamp E.T."/>
        </authorList>
    </citation>
    <scope>NUCLEOTIDE SEQUENCE [LARGE SCALE GENOMIC DNA]</scope>
    <source>
        <strain evidence="2 3">JPY454</strain>
    </source>
</reference>
<dbReference type="Pfam" id="PF00656">
    <property type="entry name" value="Peptidase_C14"/>
    <property type="match status" value="1"/>
</dbReference>
<dbReference type="Gene3D" id="3.40.50.1460">
    <property type="match status" value="1"/>
</dbReference>
<dbReference type="EMBL" id="VOMC01000067">
    <property type="protein sequence ID" value="NVI09188.1"/>
    <property type="molecule type" value="Genomic_DNA"/>
</dbReference>
<dbReference type="Proteomes" id="UP000821598">
    <property type="component" value="Unassembled WGS sequence"/>
</dbReference>
<sequence length="144" mass="15906">MYFPIRETVMEKQIYKMFIAIFAAATAAALCLSVANGEPETESRKFLALVIGNSAYQGGILNGPDNDARDMASALHDIGFQISNDGNIPNLNQASMNSVIQNFLERVDENTVAIVYYSGHGIEDPFSKKTTLFRLMPILMHTEI</sequence>
<dbReference type="PANTHER" id="PTHR22576">
    <property type="entry name" value="MUCOSA ASSOCIATED LYMPHOID TISSUE LYMPHOMA TRANSLOCATION PROTEIN 1/PARACASPASE"/>
    <property type="match status" value="1"/>
</dbReference>
<dbReference type="InterPro" id="IPR029030">
    <property type="entry name" value="Caspase-like_dom_sf"/>
</dbReference>
<gene>
    <name evidence="2" type="ORF">FSB64_36985</name>
</gene>
<keyword evidence="3" id="KW-1185">Reference proteome</keyword>
<dbReference type="SUPFAM" id="SSF52129">
    <property type="entry name" value="Caspase-like"/>
    <property type="match status" value="1"/>
</dbReference>